<dbReference type="EMBL" id="CP055263">
    <property type="protein sequence ID" value="QNF30126.1"/>
    <property type="molecule type" value="Genomic_DNA"/>
</dbReference>
<dbReference type="RefSeq" id="WP_157094508.1">
    <property type="nucleotide sequence ID" value="NZ_CP055263.1"/>
</dbReference>
<protein>
    <submittedName>
        <fullName evidence="1">Uncharacterized protein</fullName>
    </submittedName>
</protein>
<sequence>MKVDHISELLLKPLTTNEIKPKGWLLRQLQIQAEGLSGNLDKFWPDIKESKWIG</sequence>
<gene>
    <name evidence="1" type="ORF">HUW50_23265</name>
</gene>
<reference evidence="1 2" key="1">
    <citation type="submission" date="2020-06" db="EMBL/GenBank/DDBJ databases">
        <title>Metabacillus dokdonensis sp. nov., isolated from the rhizosphere of Elymus tsukushiensis, a plant native to the Dokdo Islands, Republic of Korea.</title>
        <authorList>
            <person name="Lee S.Y."/>
            <person name="Hwang Y.J."/>
            <person name="Son J.S."/>
            <person name="Ghim S.Y."/>
        </authorList>
    </citation>
    <scope>NUCLEOTIDE SEQUENCE [LARGE SCALE GENOMIC DNA]</scope>
    <source>
        <strain evidence="1 2">KUDC1714</strain>
    </source>
</reference>
<organism evidence="1 2">
    <name type="scientific">Metabacillus elymi</name>
    <dbReference type="NCBI Taxonomy" id="2745198"/>
    <lineage>
        <taxon>Bacteria</taxon>
        <taxon>Bacillati</taxon>
        <taxon>Bacillota</taxon>
        <taxon>Bacilli</taxon>
        <taxon>Bacillales</taxon>
        <taxon>Bacillaceae</taxon>
        <taxon>Metabacillus</taxon>
    </lineage>
</organism>
<accession>A0ABX6S9S6</accession>
<proteinExistence type="predicted"/>
<evidence type="ECO:0000313" key="2">
    <source>
        <dbReference type="Proteomes" id="UP000515490"/>
    </source>
</evidence>
<name>A0ABX6S9S6_9BACI</name>
<dbReference type="Proteomes" id="UP000515490">
    <property type="component" value="Chromosome"/>
</dbReference>
<evidence type="ECO:0000313" key="1">
    <source>
        <dbReference type="EMBL" id="QNF30126.1"/>
    </source>
</evidence>
<keyword evidence="2" id="KW-1185">Reference proteome</keyword>